<dbReference type="InterPro" id="IPR000866">
    <property type="entry name" value="AhpC/TSA"/>
</dbReference>
<dbReference type="GO" id="GO:0034599">
    <property type="term" value="P:cellular response to oxidative stress"/>
    <property type="evidence" value="ECO:0007669"/>
    <property type="project" value="TreeGrafter"/>
</dbReference>
<dbReference type="RefSeq" id="WP_184330076.1">
    <property type="nucleotide sequence ID" value="NZ_JACHHZ010000001.1"/>
</dbReference>
<comment type="caution">
    <text evidence="15">The sequence shown here is derived from an EMBL/GenBank/DDBJ whole genome shotgun (WGS) entry which is preliminary data.</text>
</comment>
<keyword evidence="8" id="KW-0676">Redox-active center</keyword>
<dbReference type="PANTHER" id="PTHR42801">
    <property type="entry name" value="THIOREDOXIN-DEPENDENT PEROXIDE REDUCTASE"/>
    <property type="match status" value="1"/>
</dbReference>
<feature type="active site" description="Cysteine sulfenic acid (-SOH) intermediate; for peroxidase activity" evidence="13">
    <location>
        <position position="48"/>
    </location>
</feature>
<accession>A0A841HJZ4</accession>
<feature type="domain" description="Thioredoxin" evidence="14">
    <location>
        <begin position="6"/>
        <end position="157"/>
    </location>
</feature>
<evidence type="ECO:0000256" key="5">
    <source>
        <dbReference type="ARBA" id="ARBA00022862"/>
    </source>
</evidence>
<evidence type="ECO:0000256" key="2">
    <source>
        <dbReference type="ARBA" id="ARBA00011245"/>
    </source>
</evidence>
<evidence type="ECO:0000256" key="4">
    <source>
        <dbReference type="ARBA" id="ARBA00022559"/>
    </source>
</evidence>
<evidence type="ECO:0000256" key="13">
    <source>
        <dbReference type="PIRSR" id="PIRSR000239-1"/>
    </source>
</evidence>
<evidence type="ECO:0000256" key="9">
    <source>
        <dbReference type="ARBA" id="ARBA00032824"/>
    </source>
</evidence>
<dbReference type="EMBL" id="JACHHZ010000001">
    <property type="protein sequence ID" value="MBB6092345.1"/>
    <property type="molecule type" value="Genomic_DNA"/>
</dbReference>
<evidence type="ECO:0000256" key="7">
    <source>
        <dbReference type="ARBA" id="ARBA00023157"/>
    </source>
</evidence>
<evidence type="ECO:0000256" key="11">
    <source>
        <dbReference type="ARBA" id="ARBA00042639"/>
    </source>
</evidence>
<dbReference type="GO" id="GO:0008379">
    <property type="term" value="F:thioredoxin peroxidase activity"/>
    <property type="evidence" value="ECO:0007669"/>
    <property type="project" value="TreeGrafter"/>
</dbReference>
<name>A0A841HJZ4_9GAMM</name>
<evidence type="ECO:0000256" key="8">
    <source>
        <dbReference type="ARBA" id="ARBA00023284"/>
    </source>
</evidence>
<evidence type="ECO:0000313" key="15">
    <source>
        <dbReference type="EMBL" id="MBB6092345.1"/>
    </source>
</evidence>
<keyword evidence="6 15" id="KW-0560">Oxidoreductase</keyword>
<keyword evidence="16" id="KW-1185">Reference proteome</keyword>
<dbReference type="InterPro" id="IPR050924">
    <property type="entry name" value="Peroxiredoxin_BCP/PrxQ"/>
</dbReference>
<dbReference type="AlphaFoldDB" id="A0A841HJZ4"/>
<dbReference type="GO" id="GO:0005737">
    <property type="term" value="C:cytoplasm"/>
    <property type="evidence" value="ECO:0007669"/>
    <property type="project" value="TreeGrafter"/>
</dbReference>
<dbReference type="FunFam" id="3.40.30.10:FF:000007">
    <property type="entry name" value="Thioredoxin-dependent thiol peroxidase"/>
    <property type="match status" value="1"/>
</dbReference>
<keyword evidence="4 15" id="KW-0575">Peroxidase</keyword>
<protein>
    <recommendedName>
        <fullName evidence="3">thioredoxin-dependent peroxiredoxin</fullName>
        <ecNumber evidence="3">1.11.1.24</ecNumber>
    </recommendedName>
    <alternativeName>
        <fullName evidence="9">Thioredoxin peroxidase</fullName>
    </alternativeName>
    <alternativeName>
        <fullName evidence="11">Thioredoxin-dependent peroxiredoxin Bcp</fullName>
    </alternativeName>
</protein>
<evidence type="ECO:0000256" key="10">
    <source>
        <dbReference type="ARBA" id="ARBA00038489"/>
    </source>
</evidence>
<comment type="subunit">
    <text evidence="2">Monomer.</text>
</comment>
<dbReference type="Gene3D" id="3.40.30.10">
    <property type="entry name" value="Glutaredoxin"/>
    <property type="match status" value="1"/>
</dbReference>
<comment type="function">
    <text evidence="1">Thiol-specific peroxidase that catalyzes the reduction of hydrogen peroxide and organic hydroperoxides to water and alcohols, respectively. Plays a role in cell protection against oxidative stress by detoxifying peroxides and as sensor of hydrogen peroxide-mediated signaling events.</text>
</comment>
<evidence type="ECO:0000259" key="14">
    <source>
        <dbReference type="PROSITE" id="PS51352"/>
    </source>
</evidence>
<dbReference type="PANTHER" id="PTHR42801:SF4">
    <property type="entry name" value="AHPC_TSA FAMILY PROTEIN"/>
    <property type="match status" value="1"/>
</dbReference>
<comment type="catalytic activity">
    <reaction evidence="12">
        <text>a hydroperoxide + [thioredoxin]-dithiol = an alcohol + [thioredoxin]-disulfide + H2O</text>
        <dbReference type="Rhea" id="RHEA:62620"/>
        <dbReference type="Rhea" id="RHEA-COMP:10698"/>
        <dbReference type="Rhea" id="RHEA-COMP:10700"/>
        <dbReference type="ChEBI" id="CHEBI:15377"/>
        <dbReference type="ChEBI" id="CHEBI:29950"/>
        <dbReference type="ChEBI" id="CHEBI:30879"/>
        <dbReference type="ChEBI" id="CHEBI:35924"/>
        <dbReference type="ChEBI" id="CHEBI:50058"/>
        <dbReference type="EC" id="1.11.1.24"/>
    </reaction>
</comment>
<dbReference type="EC" id="1.11.1.24" evidence="3"/>
<evidence type="ECO:0000256" key="3">
    <source>
        <dbReference type="ARBA" id="ARBA00013017"/>
    </source>
</evidence>
<dbReference type="GO" id="GO:0045454">
    <property type="term" value="P:cell redox homeostasis"/>
    <property type="evidence" value="ECO:0007669"/>
    <property type="project" value="TreeGrafter"/>
</dbReference>
<reference evidence="15 16" key="1">
    <citation type="submission" date="2020-08" db="EMBL/GenBank/DDBJ databases">
        <title>Genomic Encyclopedia of Type Strains, Phase IV (KMG-IV): sequencing the most valuable type-strain genomes for metagenomic binning, comparative biology and taxonomic classification.</title>
        <authorList>
            <person name="Goeker M."/>
        </authorList>
    </citation>
    <scope>NUCLEOTIDE SEQUENCE [LARGE SCALE GENOMIC DNA]</scope>
    <source>
        <strain evidence="15 16">DSM 26723</strain>
    </source>
</reference>
<organism evidence="15 16">
    <name type="scientific">Povalibacter uvarum</name>
    <dbReference type="NCBI Taxonomy" id="732238"/>
    <lineage>
        <taxon>Bacteria</taxon>
        <taxon>Pseudomonadati</taxon>
        <taxon>Pseudomonadota</taxon>
        <taxon>Gammaproteobacteria</taxon>
        <taxon>Steroidobacterales</taxon>
        <taxon>Steroidobacteraceae</taxon>
        <taxon>Povalibacter</taxon>
    </lineage>
</organism>
<gene>
    <name evidence="15" type="ORF">HNQ60_001191</name>
</gene>
<dbReference type="Proteomes" id="UP000588068">
    <property type="component" value="Unassembled WGS sequence"/>
</dbReference>
<dbReference type="InterPro" id="IPR036249">
    <property type="entry name" value="Thioredoxin-like_sf"/>
</dbReference>
<dbReference type="SUPFAM" id="SSF52833">
    <property type="entry name" value="Thioredoxin-like"/>
    <property type="match status" value="1"/>
</dbReference>
<dbReference type="PROSITE" id="PS51352">
    <property type="entry name" value="THIOREDOXIN_2"/>
    <property type="match status" value="1"/>
</dbReference>
<evidence type="ECO:0000256" key="12">
    <source>
        <dbReference type="ARBA" id="ARBA00049091"/>
    </source>
</evidence>
<comment type="similarity">
    <text evidence="10">Belongs to the peroxiredoxin family. BCP/PrxQ subfamily.</text>
</comment>
<dbReference type="PIRSF" id="PIRSF000239">
    <property type="entry name" value="AHPC"/>
    <property type="match status" value="1"/>
</dbReference>
<dbReference type="InterPro" id="IPR024706">
    <property type="entry name" value="Peroxiredoxin_AhpC-typ"/>
</dbReference>
<keyword evidence="5" id="KW-0049">Antioxidant</keyword>
<evidence type="ECO:0000256" key="6">
    <source>
        <dbReference type="ARBA" id="ARBA00023002"/>
    </source>
</evidence>
<proteinExistence type="inferred from homology"/>
<sequence>MPTRSAKLDKKIPTFSLPSTGGRTFKPADVVGKKLVIYFYPRDNTPGCTTEGVAFRDLHADFKKAGAVIVGVSPDSLKSHEKFKEKMSFPFELLADEDHAVCDLFEVYKEKSMYGRKYMGVERSTFLIDEEGVLKREWRKVKVPGHVQEVLAAVKDL</sequence>
<keyword evidence="7" id="KW-1015">Disulfide bond</keyword>
<evidence type="ECO:0000256" key="1">
    <source>
        <dbReference type="ARBA" id="ARBA00003330"/>
    </source>
</evidence>
<dbReference type="Pfam" id="PF00578">
    <property type="entry name" value="AhpC-TSA"/>
    <property type="match status" value="1"/>
</dbReference>
<evidence type="ECO:0000313" key="16">
    <source>
        <dbReference type="Proteomes" id="UP000588068"/>
    </source>
</evidence>
<dbReference type="CDD" id="cd03017">
    <property type="entry name" value="PRX_BCP"/>
    <property type="match status" value="1"/>
</dbReference>
<dbReference type="InterPro" id="IPR013766">
    <property type="entry name" value="Thioredoxin_domain"/>
</dbReference>